<dbReference type="EMBL" id="JAVHNS010000006">
    <property type="protein sequence ID" value="KAK6352312.1"/>
    <property type="molecule type" value="Genomic_DNA"/>
</dbReference>
<name>A0AAV9UXG1_9PEZI</name>
<evidence type="ECO:0000256" key="2">
    <source>
        <dbReference type="ARBA" id="ARBA00023043"/>
    </source>
</evidence>
<comment type="caution">
    <text evidence="4">The sequence shown here is derived from an EMBL/GenBank/DDBJ whole genome shotgun (WGS) entry which is preliminary data.</text>
</comment>
<feature type="repeat" description="ANK" evidence="3">
    <location>
        <begin position="748"/>
        <end position="780"/>
    </location>
</feature>
<dbReference type="PANTHER" id="PTHR24198">
    <property type="entry name" value="ANKYRIN REPEAT AND PROTEIN KINASE DOMAIN-CONTAINING PROTEIN"/>
    <property type="match status" value="1"/>
</dbReference>
<dbReference type="Pfam" id="PF12796">
    <property type="entry name" value="Ank_2"/>
    <property type="match status" value="1"/>
</dbReference>
<dbReference type="SMART" id="SM00248">
    <property type="entry name" value="ANK"/>
    <property type="match status" value="4"/>
</dbReference>
<dbReference type="InterPro" id="IPR036770">
    <property type="entry name" value="Ankyrin_rpt-contain_sf"/>
</dbReference>
<evidence type="ECO:0000313" key="4">
    <source>
        <dbReference type="EMBL" id="KAK6352312.1"/>
    </source>
</evidence>
<evidence type="ECO:0008006" key="6">
    <source>
        <dbReference type="Google" id="ProtNLM"/>
    </source>
</evidence>
<keyword evidence="5" id="KW-1185">Reference proteome</keyword>
<keyword evidence="2 3" id="KW-0040">ANK repeat</keyword>
<evidence type="ECO:0000313" key="5">
    <source>
        <dbReference type="Proteomes" id="UP001373714"/>
    </source>
</evidence>
<sequence length="941" mass="107531">MTAFNPESTTTHCPIPTSFISKLPCAMLFKFLVQICIDLSQQNGRSLGDLLNSKTFRHLWRLLYLVSNNFLSWIELDQLLDDIALSSNSSKELMFTSNQLQETPFIGDNEAKPISNDVFASRQSLKSLLSMKTVSVESFAENLLPLLILRQDEDMLSHIFLTHGTGSITIKWYTGLLEIDLKQSMGYFFKIDEDPQYFYHKYGSQPHGHDYFKSLRQFLLKGIKTYMPVALTAQEAAALISYTIHDGNISLESMALLFLDTLTLSDVEEQYELLYGTSVLDSPSKFTMEELLRHGFRRNIHIIALEAVIKNSYHEAVVLLPRTRLDLSNTPLEGLGLGALCSIYGNVWDFLGKDKMRQLIILAEEEARDPTCKRKYLHPQDILSISFRASDLELADFTMDLFITYPELHGLTIESLLMGSIVTMDLPNSSLNLLDLPNPSSSENSISKAELLHNLSKSKYQQRLRNYDISSPESLNRQLHSAVWERNLSSTRFLIGLGADPNAENSLHETPLITAILKERDDNFEEPDLQLIAEVSVFFELIVNGADVGRLENFEIEMDGYQYQVNDHLVEAANNWEKDQITKLWEARFVLVSGIPVVGSDSAINTEIPSLYWVGLPYSQLEPTETYPGSADFGTGRDNDRLHEEQYESFDWLQGKIFQMMRDLESLNNQTCSQYRDSLKDEEVRRLLGRPNCRRLALEADDIEGESYASTLTLLQYLSAFGSVDLLDYFFQSYPEEARMQIKKDYSSTTSPLQVAAAYNHFECLKFLVKKGSNPREKVQHSVWEARLFKNSGIKNIGRGMTCLHYAVQYRNFEMVLYLVEHGADIGAKKSSFYPGIRDMHMSQKPSRRYEWKDGDMSVLKLAIINGQVDCVSLFLTKRPDAVIEALNIAMHHRQTRIQQLIRNTWNLEIALSHLYELSPAEKEGKRWIKSSTLKIRDKCK</sequence>
<dbReference type="SUPFAM" id="SSF48403">
    <property type="entry name" value="Ankyrin repeat"/>
    <property type="match status" value="2"/>
</dbReference>
<dbReference type="PANTHER" id="PTHR24198:SF165">
    <property type="entry name" value="ANKYRIN REPEAT-CONTAINING PROTEIN-RELATED"/>
    <property type="match status" value="1"/>
</dbReference>
<dbReference type="Proteomes" id="UP001373714">
    <property type="component" value="Unassembled WGS sequence"/>
</dbReference>
<protein>
    <recommendedName>
        <fullName evidence="6">Ankyrin repeat protein</fullName>
    </recommendedName>
</protein>
<dbReference type="InterPro" id="IPR002110">
    <property type="entry name" value="Ankyrin_rpt"/>
</dbReference>
<gene>
    <name evidence="4" type="ORF">TWF730_009142</name>
</gene>
<keyword evidence="1" id="KW-0677">Repeat</keyword>
<dbReference type="Gene3D" id="1.25.40.20">
    <property type="entry name" value="Ankyrin repeat-containing domain"/>
    <property type="match status" value="2"/>
</dbReference>
<proteinExistence type="predicted"/>
<dbReference type="PROSITE" id="PS50088">
    <property type="entry name" value="ANK_REPEAT"/>
    <property type="match status" value="2"/>
</dbReference>
<dbReference type="AlphaFoldDB" id="A0AAV9UXG1"/>
<dbReference type="PROSITE" id="PS50297">
    <property type="entry name" value="ANK_REP_REGION"/>
    <property type="match status" value="1"/>
</dbReference>
<evidence type="ECO:0000256" key="1">
    <source>
        <dbReference type="ARBA" id="ARBA00022737"/>
    </source>
</evidence>
<organism evidence="4 5">
    <name type="scientific">Orbilia blumenaviensis</name>
    <dbReference type="NCBI Taxonomy" id="1796055"/>
    <lineage>
        <taxon>Eukaryota</taxon>
        <taxon>Fungi</taxon>
        <taxon>Dikarya</taxon>
        <taxon>Ascomycota</taxon>
        <taxon>Pezizomycotina</taxon>
        <taxon>Orbiliomycetes</taxon>
        <taxon>Orbiliales</taxon>
        <taxon>Orbiliaceae</taxon>
        <taxon>Orbilia</taxon>
    </lineage>
</organism>
<feature type="repeat" description="ANK" evidence="3">
    <location>
        <begin position="799"/>
        <end position="831"/>
    </location>
</feature>
<reference evidence="4 5" key="1">
    <citation type="submission" date="2019-10" db="EMBL/GenBank/DDBJ databases">
        <authorList>
            <person name="Palmer J.M."/>
        </authorList>
    </citation>
    <scope>NUCLEOTIDE SEQUENCE [LARGE SCALE GENOMIC DNA]</scope>
    <source>
        <strain evidence="4 5">TWF730</strain>
    </source>
</reference>
<evidence type="ECO:0000256" key="3">
    <source>
        <dbReference type="PROSITE-ProRule" id="PRU00023"/>
    </source>
</evidence>
<accession>A0AAV9UXG1</accession>